<dbReference type="EMBL" id="FTPP01000002">
    <property type="protein sequence ID" value="SIT89609.1"/>
    <property type="molecule type" value="Genomic_DNA"/>
</dbReference>
<protein>
    <submittedName>
        <fullName evidence="2">Uncharacterized protein</fullName>
    </submittedName>
</protein>
<dbReference type="Proteomes" id="UP000187181">
    <property type="component" value="Unassembled WGS sequence"/>
</dbReference>
<proteinExistence type="predicted"/>
<evidence type="ECO:0000313" key="3">
    <source>
        <dbReference type="Proteomes" id="UP000187181"/>
    </source>
</evidence>
<accession>A0A1R3XFH6</accession>
<keyword evidence="3" id="KW-1185">Reference proteome</keyword>
<feature type="transmembrane region" description="Helical" evidence="1">
    <location>
        <begin position="6"/>
        <end position="30"/>
    </location>
</feature>
<gene>
    <name evidence="2" type="ORF">SAMN05444128_2069</name>
</gene>
<organism evidence="2 3">
    <name type="scientific">Pontibacter indicus</name>
    <dbReference type="NCBI Taxonomy" id="1317125"/>
    <lineage>
        <taxon>Bacteria</taxon>
        <taxon>Pseudomonadati</taxon>
        <taxon>Bacteroidota</taxon>
        <taxon>Cytophagia</taxon>
        <taxon>Cytophagales</taxon>
        <taxon>Hymenobacteraceae</taxon>
        <taxon>Pontibacter</taxon>
    </lineage>
</organism>
<evidence type="ECO:0000256" key="1">
    <source>
        <dbReference type="SAM" id="Phobius"/>
    </source>
</evidence>
<keyword evidence="1" id="KW-0812">Transmembrane</keyword>
<reference evidence="3" key="1">
    <citation type="submission" date="2017-01" db="EMBL/GenBank/DDBJ databases">
        <authorList>
            <person name="Varghese N."/>
            <person name="Submissions S."/>
        </authorList>
    </citation>
    <scope>NUCLEOTIDE SEQUENCE [LARGE SCALE GENOMIC DNA]</scope>
    <source>
        <strain evidence="3">LP100</strain>
    </source>
</reference>
<name>A0A1R3XFH6_9BACT</name>
<dbReference type="AlphaFoldDB" id="A0A1R3XFH6"/>
<evidence type="ECO:0000313" key="2">
    <source>
        <dbReference type="EMBL" id="SIT89609.1"/>
    </source>
</evidence>
<sequence>MKKTYWSAIFAGMSAGIGTVLLLALIYMFFIQNIQV</sequence>
<keyword evidence="1" id="KW-0472">Membrane</keyword>
<keyword evidence="1" id="KW-1133">Transmembrane helix</keyword>